<organism evidence="3 4">
    <name type="scientific">Rheinheimera pacifica</name>
    <dbReference type="NCBI Taxonomy" id="173990"/>
    <lineage>
        <taxon>Bacteria</taxon>
        <taxon>Pseudomonadati</taxon>
        <taxon>Pseudomonadota</taxon>
        <taxon>Gammaproteobacteria</taxon>
        <taxon>Chromatiales</taxon>
        <taxon>Chromatiaceae</taxon>
        <taxon>Rheinheimera</taxon>
    </lineage>
</organism>
<dbReference type="STRING" id="173990.SAMN05660691_01316"/>
<dbReference type="InterPro" id="IPR012338">
    <property type="entry name" value="Beta-lactam/transpept-like"/>
</dbReference>
<dbReference type="InterPro" id="IPR001466">
    <property type="entry name" value="Beta-lactam-related"/>
</dbReference>
<accession>A0A1H6KX42</accession>
<keyword evidence="4" id="KW-1185">Reference proteome</keyword>
<dbReference type="Proteomes" id="UP000199371">
    <property type="component" value="Unassembled WGS sequence"/>
</dbReference>
<dbReference type="PANTHER" id="PTHR43283">
    <property type="entry name" value="BETA-LACTAMASE-RELATED"/>
    <property type="match status" value="1"/>
</dbReference>
<dbReference type="InterPro" id="IPR050789">
    <property type="entry name" value="Diverse_Enzym_Activities"/>
</dbReference>
<dbReference type="Pfam" id="PF00144">
    <property type="entry name" value="Beta-lactamase"/>
    <property type="match status" value="1"/>
</dbReference>
<proteinExistence type="predicted"/>
<sequence>MKITLLVAVKIMMFLGLVFAATHTLAANAIATEQQIAIQPIQASHDWPVSEDSYNKDLIRAMNKKIAEKDFKDISSVVVIKNGALLLEEYFNGSERSSLHDPRSVGKSFASTMLGIAIAEGFIQSEKQTLSEFYPLKNYQHYSAQKANVSLKDLLTMTSGFAGNDSDTASPGNEENMYPTEDWVKFTLDLPMQNPTSSAKKWRYFTAGVVVLGDVLQKTVPQGLEAYADKKLFAPLGITQYQWQYTPQKVANTAGGLRLRALDFAKYGQLYKNGGSWGKQQIIPAEWVKASLAKQTARTEQKDGGHYGYLFWNDTIQSGQQSFEVAYASGNGGNKIFIFKDIPVVIVITAKAYNKKYAHPQVAQMVSDYILPAILH</sequence>
<feature type="signal peptide" evidence="1">
    <location>
        <begin position="1"/>
        <end position="20"/>
    </location>
</feature>
<keyword evidence="1" id="KW-0732">Signal</keyword>
<evidence type="ECO:0000259" key="2">
    <source>
        <dbReference type="Pfam" id="PF00144"/>
    </source>
</evidence>
<evidence type="ECO:0000256" key="1">
    <source>
        <dbReference type="SAM" id="SignalP"/>
    </source>
</evidence>
<evidence type="ECO:0000313" key="4">
    <source>
        <dbReference type="Proteomes" id="UP000199371"/>
    </source>
</evidence>
<gene>
    <name evidence="3" type="ORF">SAMN05660691_01316</name>
</gene>
<dbReference type="SUPFAM" id="SSF56601">
    <property type="entry name" value="beta-lactamase/transpeptidase-like"/>
    <property type="match status" value="1"/>
</dbReference>
<protein>
    <submittedName>
        <fullName evidence="3">CubicO group peptidase, beta-lactamase class C family</fullName>
    </submittedName>
</protein>
<feature type="chain" id="PRO_5011737277" evidence="1">
    <location>
        <begin position="21"/>
        <end position="376"/>
    </location>
</feature>
<dbReference type="Gene3D" id="3.40.710.10">
    <property type="entry name" value="DD-peptidase/beta-lactamase superfamily"/>
    <property type="match status" value="1"/>
</dbReference>
<dbReference type="RefSeq" id="WP_092791564.1">
    <property type="nucleotide sequence ID" value="NZ_FNXF01000004.1"/>
</dbReference>
<name>A0A1H6KX42_9GAMM</name>
<dbReference type="AlphaFoldDB" id="A0A1H6KX42"/>
<evidence type="ECO:0000313" key="3">
    <source>
        <dbReference type="EMBL" id="SEH77545.1"/>
    </source>
</evidence>
<reference evidence="4" key="1">
    <citation type="submission" date="2016-10" db="EMBL/GenBank/DDBJ databases">
        <authorList>
            <person name="Varghese N."/>
            <person name="Submissions S."/>
        </authorList>
    </citation>
    <scope>NUCLEOTIDE SEQUENCE [LARGE SCALE GENOMIC DNA]</scope>
    <source>
        <strain evidence="4">DSM 17616</strain>
    </source>
</reference>
<dbReference type="OrthoDB" id="9814204at2"/>
<dbReference type="EMBL" id="FNXF01000004">
    <property type="protein sequence ID" value="SEH77545.1"/>
    <property type="molecule type" value="Genomic_DNA"/>
</dbReference>
<dbReference type="PANTHER" id="PTHR43283:SF7">
    <property type="entry name" value="BETA-LACTAMASE-RELATED DOMAIN-CONTAINING PROTEIN"/>
    <property type="match status" value="1"/>
</dbReference>
<feature type="domain" description="Beta-lactamase-related" evidence="2">
    <location>
        <begin position="76"/>
        <end position="351"/>
    </location>
</feature>